<dbReference type="PROSITE" id="PS50181">
    <property type="entry name" value="FBOX"/>
    <property type="match status" value="1"/>
</dbReference>
<dbReference type="InterPro" id="IPR015915">
    <property type="entry name" value="Kelch-typ_b-propeller"/>
</dbReference>
<keyword evidence="3" id="KW-1185">Reference proteome</keyword>
<sequence>MTFNILMLPDDLLYNCLARVSRLHYPIISLVAKRFRTLLTSSELYQTRTFTGRTESCIYVCLSVSHDSEPLRLFTLCQRPNSTRKLLVPVSSPHYSHPKFWPAVAHVGTNVYVIGGLINEIASTRVMVMDCRSHTWSEAPSMLVPRQSPFVCVLDGKIYVVGSQYDKATWMEAFDTKTGNWEFVSGPSEEICKIGTRYRCIGYGGKVYVTAETGNTYEWHRGRWRGAPLFIHRINFNVPVCVIDNVLYRCHHSCMIDWYDSQENVWGRVKGFEGLVKLTSAYVYTIAANHGGKMVILWEKKVVVNRVHLETKIWCAEITLERRGKEMWGTPDWFQVVFSTTNERFNLLSHVFSAIL</sequence>
<dbReference type="Gene3D" id="2.120.10.80">
    <property type="entry name" value="Kelch-type beta propeller"/>
    <property type="match status" value="1"/>
</dbReference>
<accession>A0ABC8JHL4</accession>
<dbReference type="Pfam" id="PF00646">
    <property type="entry name" value="F-box"/>
    <property type="match status" value="1"/>
</dbReference>
<dbReference type="Proteomes" id="UP001642260">
    <property type="component" value="Unassembled WGS sequence"/>
</dbReference>
<evidence type="ECO:0000313" key="3">
    <source>
        <dbReference type="Proteomes" id="UP001642260"/>
    </source>
</evidence>
<dbReference type="AlphaFoldDB" id="A0ABC8JHL4"/>
<evidence type="ECO:0000313" key="2">
    <source>
        <dbReference type="EMBL" id="CAH8328376.1"/>
    </source>
</evidence>
<protein>
    <recommendedName>
        <fullName evidence="1">F-box domain-containing protein</fullName>
    </recommendedName>
</protein>
<reference evidence="2 3" key="1">
    <citation type="submission" date="2022-03" db="EMBL/GenBank/DDBJ databases">
        <authorList>
            <person name="Macdonald S."/>
            <person name="Ahmed S."/>
            <person name="Newling K."/>
        </authorList>
    </citation>
    <scope>NUCLEOTIDE SEQUENCE [LARGE SCALE GENOMIC DNA]</scope>
</reference>
<dbReference type="CDD" id="cd22152">
    <property type="entry name" value="F-box_AtAFR-like"/>
    <property type="match status" value="1"/>
</dbReference>
<comment type="caution">
    <text evidence="2">The sequence shown here is derived from an EMBL/GenBank/DDBJ whole genome shotgun (WGS) entry which is preliminary data.</text>
</comment>
<dbReference type="InterPro" id="IPR001810">
    <property type="entry name" value="F-box_dom"/>
</dbReference>
<dbReference type="SMART" id="SM00256">
    <property type="entry name" value="FBOX"/>
    <property type="match status" value="1"/>
</dbReference>
<dbReference type="PANTHER" id="PTHR24414">
    <property type="entry name" value="F-BOX/KELCH-REPEAT PROTEIN SKIP4"/>
    <property type="match status" value="1"/>
</dbReference>
<feature type="domain" description="F-box" evidence="1">
    <location>
        <begin position="2"/>
        <end position="48"/>
    </location>
</feature>
<dbReference type="SMART" id="SM00612">
    <property type="entry name" value="Kelch"/>
    <property type="match status" value="1"/>
</dbReference>
<dbReference type="InterPro" id="IPR057499">
    <property type="entry name" value="Kelch_FKB95"/>
</dbReference>
<dbReference type="InterPro" id="IPR050354">
    <property type="entry name" value="F-box/kelch-repeat_ARATH"/>
</dbReference>
<dbReference type="SUPFAM" id="SSF117281">
    <property type="entry name" value="Kelch motif"/>
    <property type="match status" value="1"/>
</dbReference>
<dbReference type="PANTHER" id="PTHR24414:SF202">
    <property type="entry name" value="F-BOX DOMAIN-CONTAINING PROTEIN"/>
    <property type="match status" value="1"/>
</dbReference>
<gene>
    <name evidence="2" type="ORF">ERUC_LOCUS11346</name>
</gene>
<dbReference type="Pfam" id="PF25210">
    <property type="entry name" value="Kelch_FKB95"/>
    <property type="match status" value="1"/>
</dbReference>
<organism evidence="2 3">
    <name type="scientific">Eruca vesicaria subsp. sativa</name>
    <name type="common">Garden rocket</name>
    <name type="synonym">Eruca sativa</name>
    <dbReference type="NCBI Taxonomy" id="29727"/>
    <lineage>
        <taxon>Eukaryota</taxon>
        <taxon>Viridiplantae</taxon>
        <taxon>Streptophyta</taxon>
        <taxon>Embryophyta</taxon>
        <taxon>Tracheophyta</taxon>
        <taxon>Spermatophyta</taxon>
        <taxon>Magnoliopsida</taxon>
        <taxon>eudicotyledons</taxon>
        <taxon>Gunneridae</taxon>
        <taxon>Pentapetalae</taxon>
        <taxon>rosids</taxon>
        <taxon>malvids</taxon>
        <taxon>Brassicales</taxon>
        <taxon>Brassicaceae</taxon>
        <taxon>Brassiceae</taxon>
        <taxon>Eruca</taxon>
    </lineage>
</organism>
<evidence type="ECO:0000259" key="1">
    <source>
        <dbReference type="PROSITE" id="PS50181"/>
    </source>
</evidence>
<dbReference type="InterPro" id="IPR006652">
    <property type="entry name" value="Kelch_1"/>
</dbReference>
<dbReference type="EMBL" id="CAKOAT010108488">
    <property type="protein sequence ID" value="CAH8328376.1"/>
    <property type="molecule type" value="Genomic_DNA"/>
</dbReference>
<proteinExistence type="predicted"/>
<name>A0ABC8JHL4_ERUVS</name>